<dbReference type="SUPFAM" id="SSF48498">
    <property type="entry name" value="Tetracyclin repressor-like, C-terminal domain"/>
    <property type="match status" value="1"/>
</dbReference>
<accession>A0A3A0W4U2</accession>
<dbReference type="GO" id="GO:0003700">
    <property type="term" value="F:DNA-binding transcription factor activity"/>
    <property type="evidence" value="ECO:0007669"/>
    <property type="project" value="TreeGrafter"/>
</dbReference>
<dbReference type="SUPFAM" id="SSF46689">
    <property type="entry name" value="Homeodomain-like"/>
    <property type="match status" value="1"/>
</dbReference>
<dbReference type="PRINTS" id="PR00455">
    <property type="entry name" value="HTHTETR"/>
</dbReference>
<dbReference type="InterPro" id="IPR036271">
    <property type="entry name" value="Tet_transcr_reg_TetR-rel_C_sf"/>
</dbReference>
<evidence type="ECO:0000256" key="2">
    <source>
        <dbReference type="PROSITE-ProRule" id="PRU00335"/>
    </source>
</evidence>
<gene>
    <name evidence="4" type="ORF">BUZ14_01700</name>
</gene>
<dbReference type="InterPro" id="IPR009057">
    <property type="entry name" value="Homeodomain-like_sf"/>
</dbReference>
<feature type="domain" description="HTH tetR-type" evidence="3">
    <location>
        <begin position="4"/>
        <end position="64"/>
    </location>
</feature>
<evidence type="ECO:0000313" key="5">
    <source>
        <dbReference type="Proteomes" id="UP000265541"/>
    </source>
</evidence>
<dbReference type="Pfam" id="PF00440">
    <property type="entry name" value="TetR_N"/>
    <property type="match status" value="1"/>
</dbReference>
<keyword evidence="1 2" id="KW-0238">DNA-binding</keyword>
<dbReference type="RefSeq" id="WP_119484105.1">
    <property type="nucleotide sequence ID" value="NZ_QYJN01000001.1"/>
</dbReference>
<dbReference type="InterPro" id="IPR050109">
    <property type="entry name" value="HTH-type_TetR-like_transc_reg"/>
</dbReference>
<dbReference type="OrthoDB" id="9806334at2"/>
<name>A0A3A0W4U2_STAGA</name>
<dbReference type="PANTHER" id="PTHR30055">
    <property type="entry name" value="HTH-TYPE TRANSCRIPTIONAL REGULATOR RUTR"/>
    <property type="match status" value="1"/>
</dbReference>
<dbReference type="Proteomes" id="UP000265541">
    <property type="component" value="Unassembled WGS sequence"/>
</dbReference>
<dbReference type="EMBL" id="QYJN01000001">
    <property type="protein sequence ID" value="RIP37291.1"/>
    <property type="molecule type" value="Genomic_DNA"/>
</dbReference>
<dbReference type="PROSITE" id="PS50977">
    <property type="entry name" value="HTH_TETR_2"/>
    <property type="match status" value="1"/>
</dbReference>
<evidence type="ECO:0000256" key="1">
    <source>
        <dbReference type="ARBA" id="ARBA00023125"/>
    </source>
</evidence>
<proteinExistence type="predicted"/>
<feature type="DNA-binding region" description="H-T-H motif" evidence="2">
    <location>
        <begin position="27"/>
        <end position="46"/>
    </location>
</feature>
<reference evidence="4 5" key="1">
    <citation type="journal article" date="2016" name="Front. Microbiol.">
        <title>Comprehensive Phylogenetic Analysis of Bovine Non-aureus Staphylococci Species Based on Whole-Genome Sequencing.</title>
        <authorList>
            <person name="Naushad S."/>
            <person name="Barkema H.W."/>
            <person name="Luby C."/>
            <person name="Condas L.A."/>
            <person name="Nobrega D.B."/>
            <person name="Carson D.A."/>
            <person name="De Buck J."/>
        </authorList>
    </citation>
    <scope>NUCLEOTIDE SEQUENCE [LARGE SCALE GENOMIC DNA]</scope>
    <source>
        <strain evidence="4 5">SNUC 4781</strain>
    </source>
</reference>
<organism evidence="4 5">
    <name type="scientific">Staphylococcus gallinarum</name>
    <dbReference type="NCBI Taxonomy" id="1293"/>
    <lineage>
        <taxon>Bacteria</taxon>
        <taxon>Bacillati</taxon>
        <taxon>Bacillota</taxon>
        <taxon>Bacilli</taxon>
        <taxon>Bacillales</taxon>
        <taxon>Staphylococcaceae</taxon>
        <taxon>Staphylococcus</taxon>
    </lineage>
</organism>
<sequence>MPRTSKKIQLLDAAAAIVNEYGSEYLTLDAVAKRAGVSKGGLLYHFKSKAALIQGLVDHANKLYRDNVDERVGADVHAEGKWIRAFVEATREHRSENAAITSSMLAAEGNNRHLLTPLQETYKIWQSYIENDGLDKVDATIMRLAVDGLWLSEIFGLDALDETMRKQVLERLTDYSKSTTKQIFE</sequence>
<dbReference type="InterPro" id="IPR001647">
    <property type="entry name" value="HTH_TetR"/>
</dbReference>
<dbReference type="GO" id="GO:0000976">
    <property type="term" value="F:transcription cis-regulatory region binding"/>
    <property type="evidence" value="ECO:0007669"/>
    <property type="project" value="TreeGrafter"/>
</dbReference>
<evidence type="ECO:0000313" key="4">
    <source>
        <dbReference type="EMBL" id="RIP37291.1"/>
    </source>
</evidence>
<evidence type="ECO:0000259" key="3">
    <source>
        <dbReference type="PROSITE" id="PS50977"/>
    </source>
</evidence>
<dbReference type="Gene3D" id="1.10.357.10">
    <property type="entry name" value="Tetracycline Repressor, domain 2"/>
    <property type="match status" value="1"/>
</dbReference>
<dbReference type="PANTHER" id="PTHR30055:SF148">
    <property type="entry name" value="TETR-FAMILY TRANSCRIPTIONAL REGULATOR"/>
    <property type="match status" value="1"/>
</dbReference>
<protein>
    <submittedName>
        <fullName evidence="4">TetR/AcrR family transcriptional regulator</fullName>
    </submittedName>
</protein>
<dbReference type="Pfam" id="PF17937">
    <property type="entry name" value="TetR_C_28"/>
    <property type="match status" value="1"/>
</dbReference>
<dbReference type="AlphaFoldDB" id="A0A3A0W4U2"/>
<dbReference type="InterPro" id="IPR041479">
    <property type="entry name" value="TetR_CgmR_C"/>
</dbReference>
<comment type="caution">
    <text evidence="4">The sequence shown here is derived from an EMBL/GenBank/DDBJ whole genome shotgun (WGS) entry which is preliminary data.</text>
</comment>